<evidence type="ECO:0000313" key="3">
    <source>
        <dbReference type="Proteomes" id="UP001294412"/>
    </source>
</evidence>
<name>A0ABU5I3A3_9HYPH</name>
<dbReference type="Gene3D" id="1.10.8.60">
    <property type="match status" value="1"/>
</dbReference>
<dbReference type="PANTHER" id="PTHR30050">
    <property type="entry name" value="CHROMOSOMAL REPLICATION INITIATOR PROTEIN DNAA"/>
    <property type="match status" value="1"/>
</dbReference>
<dbReference type="InterPro" id="IPR055199">
    <property type="entry name" value="Hda_lid"/>
</dbReference>
<dbReference type="SUPFAM" id="SSF52540">
    <property type="entry name" value="P-loop containing nucleoside triphosphate hydrolases"/>
    <property type="match status" value="1"/>
</dbReference>
<dbReference type="InterPro" id="IPR003593">
    <property type="entry name" value="AAA+_ATPase"/>
</dbReference>
<dbReference type="EMBL" id="JAXLPB010000003">
    <property type="protein sequence ID" value="MDY8109847.1"/>
    <property type="molecule type" value="Genomic_DNA"/>
</dbReference>
<dbReference type="InterPro" id="IPR027417">
    <property type="entry name" value="P-loop_NTPase"/>
</dbReference>
<dbReference type="Gene3D" id="3.40.50.300">
    <property type="entry name" value="P-loop containing nucleotide triphosphate hydrolases"/>
    <property type="match status" value="1"/>
</dbReference>
<dbReference type="PANTHER" id="PTHR30050:SF5">
    <property type="entry name" value="DNAA REGULATORY INACTIVATOR HDA"/>
    <property type="match status" value="1"/>
</dbReference>
<comment type="caution">
    <text evidence="2">The sequence shown here is derived from an EMBL/GenBank/DDBJ whole genome shotgun (WGS) entry which is preliminary data.</text>
</comment>
<accession>A0ABU5I3A3</accession>
<dbReference type="Proteomes" id="UP001294412">
    <property type="component" value="Unassembled WGS sequence"/>
</dbReference>
<dbReference type="Pfam" id="PF22688">
    <property type="entry name" value="Hda_lid"/>
    <property type="match status" value="1"/>
</dbReference>
<proteinExistence type="predicted"/>
<feature type="domain" description="AAA+ ATPase" evidence="1">
    <location>
        <begin position="40"/>
        <end position="149"/>
    </location>
</feature>
<dbReference type="RefSeq" id="WP_322187336.1">
    <property type="nucleotide sequence ID" value="NZ_JAXLPB010000003.1"/>
</dbReference>
<sequence>MARQLPLDLPPLESLARDDLIVSHSNAVAAGAIDAWPHWQHNVLLIVGPEGSGKTHLARAWADLADASMLAIGRSGEMTDRDGFRLVIDDIDRTTIPDAELFGPINAARLGQGFVLATSRLAPEAMANRLADLRSRLAAAARVELDPPDDELFEGILAKHFSDHQLFVDPGTLTYLAERIERTGSAARSVVDALNRQALADKSRITKPFVRKVLETNLHRTADPAGKRQT</sequence>
<dbReference type="SMART" id="SM00382">
    <property type="entry name" value="AAA"/>
    <property type="match status" value="1"/>
</dbReference>
<keyword evidence="3" id="KW-1185">Reference proteome</keyword>
<reference evidence="2 3" key="1">
    <citation type="submission" date="2023-12" db="EMBL/GenBank/DDBJ databases">
        <title>Description of Novel Strain Fulvimarina sp. 2208YS6-2-32 isolated from Uroteuthis (Photololigo) edulis.</title>
        <authorList>
            <person name="Park J.-S."/>
        </authorList>
    </citation>
    <scope>NUCLEOTIDE SEQUENCE [LARGE SCALE GENOMIC DNA]</scope>
    <source>
        <strain evidence="2 3">2208YS6-2-32</strain>
    </source>
</reference>
<protein>
    <submittedName>
        <fullName evidence="2">DnaA/Hda family protein</fullName>
    </submittedName>
</protein>
<evidence type="ECO:0000313" key="2">
    <source>
        <dbReference type="EMBL" id="MDY8109847.1"/>
    </source>
</evidence>
<evidence type="ECO:0000259" key="1">
    <source>
        <dbReference type="SMART" id="SM00382"/>
    </source>
</evidence>
<gene>
    <name evidence="2" type="ORF">U0C82_11925</name>
</gene>
<organism evidence="2 3">
    <name type="scientific">Fulvimarina uroteuthidis</name>
    <dbReference type="NCBI Taxonomy" id="3098149"/>
    <lineage>
        <taxon>Bacteria</taxon>
        <taxon>Pseudomonadati</taxon>
        <taxon>Pseudomonadota</taxon>
        <taxon>Alphaproteobacteria</taxon>
        <taxon>Hyphomicrobiales</taxon>
        <taxon>Aurantimonadaceae</taxon>
        <taxon>Fulvimarina</taxon>
    </lineage>
</organism>